<evidence type="ECO:0000259" key="5">
    <source>
        <dbReference type="Pfam" id="PF01494"/>
    </source>
</evidence>
<organism evidence="6 7">
    <name type="scientific">Streptomyces amakusaensis</name>
    <dbReference type="NCBI Taxonomy" id="67271"/>
    <lineage>
        <taxon>Bacteria</taxon>
        <taxon>Bacillati</taxon>
        <taxon>Actinomycetota</taxon>
        <taxon>Actinomycetes</taxon>
        <taxon>Kitasatosporales</taxon>
        <taxon>Streptomycetaceae</taxon>
        <taxon>Streptomyces</taxon>
    </lineage>
</organism>
<keyword evidence="7" id="KW-1185">Reference proteome</keyword>
<feature type="domain" description="FAD-binding" evidence="5">
    <location>
        <begin position="22"/>
        <end position="356"/>
    </location>
</feature>
<dbReference type="EMBL" id="JBHSKP010000023">
    <property type="protein sequence ID" value="MFC5155489.1"/>
    <property type="molecule type" value="Genomic_DNA"/>
</dbReference>
<dbReference type="Gene3D" id="3.30.70.2450">
    <property type="match status" value="1"/>
</dbReference>
<evidence type="ECO:0000256" key="4">
    <source>
        <dbReference type="SAM" id="MobiDB-lite"/>
    </source>
</evidence>
<dbReference type="InterPro" id="IPR002938">
    <property type="entry name" value="FAD-bd"/>
</dbReference>
<evidence type="ECO:0000256" key="2">
    <source>
        <dbReference type="ARBA" id="ARBA00022630"/>
    </source>
</evidence>
<dbReference type="SUPFAM" id="SSF51905">
    <property type="entry name" value="FAD/NAD(P)-binding domain"/>
    <property type="match status" value="1"/>
</dbReference>
<evidence type="ECO:0000313" key="6">
    <source>
        <dbReference type="EMBL" id="MFC5155489.1"/>
    </source>
</evidence>
<comment type="cofactor">
    <cofactor evidence="1">
        <name>FAD</name>
        <dbReference type="ChEBI" id="CHEBI:57692"/>
    </cofactor>
</comment>
<dbReference type="Pfam" id="PF01494">
    <property type="entry name" value="FAD_binding_3"/>
    <property type="match status" value="1"/>
</dbReference>
<protein>
    <submittedName>
        <fullName evidence="6">FAD-dependent oxidoreductase</fullName>
    </submittedName>
</protein>
<comment type="caution">
    <text evidence="6">The sequence shown here is derived from an EMBL/GenBank/DDBJ whole genome shotgun (WGS) entry which is preliminary data.</text>
</comment>
<dbReference type="Proteomes" id="UP001596160">
    <property type="component" value="Unassembled WGS sequence"/>
</dbReference>
<evidence type="ECO:0000256" key="1">
    <source>
        <dbReference type="ARBA" id="ARBA00001974"/>
    </source>
</evidence>
<feature type="compositionally biased region" description="Basic and acidic residues" evidence="4">
    <location>
        <begin position="1"/>
        <end position="15"/>
    </location>
</feature>
<evidence type="ECO:0000256" key="3">
    <source>
        <dbReference type="ARBA" id="ARBA00022827"/>
    </source>
</evidence>
<dbReference type="InterPro" id="IPR036188">
    <property type="entry name" value="FAD/NAD-bd_sf"/>
</dbReference>
<dbReference type="Gene3D" id="3.50.50.60">
    <property type="entry name" value="FAD/NAD(P)-binding domain"/>
    <property type="match status" value="1"/>
</dbReference>
<evidence type="ECO:0000313" key="7">
    <source>
        <dbReference type="Proteomes" id="UP001596160"/>
    </source>
</evidence>
<accession>A0ABW0AUN4</accession>
<feature type="region of interest" description="Disordered" evidence="4">
    <location>
        <begin position="1"/>
        <end position="21"/>
    </location>
</feature>
<dbReference type="PANTHER" id="PTHR43004">
    <property type="entry name" value="TRK SYSTEM POTASSIUM UPTAKE PROTEIN"/>
    <property type="match status" value="1"/>
</dbReference>
<dbReference type="InterPro" id="IPR050641">
    <property type="entry name" value="RIFMO-like"/>
</dbReference>
<sequence length="482" mass="51439">MSRTDGTDGSDRPDDLDGPAPEVLVVGAGPTGLLLAGDLAAAGVRVTLIERRPSGTSSLTRAFAVHARTLEQLDARDLADELITRGTPTNGIQFLGSTVLDLNRLATRFPFVLVTPQYEVERLLERRARAAGVSFRHETELTSLTQTANEVIAGVTSADGAHSTIRARYAVGTDGAHSSVRRLLGTPFPGKAVIRSMILADVRLTEPPSERITAVATGDAVSFVAPFGDGWYRIIAWRRDRQIPDTAPVELAELREITRTVYGTDLGMHDARWVSRFHSDERQVPSYRSGRVFLAGDAAHVHSPAGGQGMNTGLQDAANLSWKLASVVRGEAPEPEALLDSYHAERHPVGAMVVRSSGAMLRMVVAHTRPVLALRSAAVRLLTAVPAAGDLAAGKISGIGISYARPRGSHPLTGRRAPDLRLVEGRLHELLRGGTHVLVAPPGSKPSEAPAPAGTVTAHWASDRRDALLIRPDGYIAWAGRA</sequence>
<dbReference type="PANTHER" id="PTHR43004:SF19">
    <property type="entry name" value="BINDING MONOOXYGENASE, PUTATIVE (JCVI)-RELATED"/>
    <property type="match status" value="1"/>
</dbReference>
<dbReference type="PRINTS" id="PR00420">
    <property type="entry name" value="RNGMNOXGNASE"/>
</dbReference>
<gene>
    <name evidence="6" type="ORF">ACFPRH_27545</name>
</gene>
<dbReference type="Pfam" id="PF21274">
    <property type="entry name" value="Rng_hyd_C"/>
    <property type="match status" value="1"/>
</dbReference>
<keyword evidence="3" id="KW-0274">FAD</keyword>
<dbReference type="Gene3D" id="3.40.30.120">
    <property type="match status" value="1"/>
</dbReference>
<reference evidence="7" key="1">
    <citation type="journal article" date="2019" name="Int. J. Syst. Evol. Microbiol.">
        <title>The Global Catalogue of Microorganisms (GCM) 10K type strain sequencing project: providing services to taxonomists for standard genome sequencing and annotation.</title>
        <authorList>
            <consortium name="The Broad Institute Genomics Platform"/>
            <consortium name="The Broad Institute Genome Sequencing Center for Infectious Disease"/>
            <person name="Wu L."/>
            <person name="Ma J."/>
        </authorList>
    </citation>
    <scope>NUCLEOTIDE SEQUENCE [LARGE SCALE GENOMIC DNA]</scope>
    <source>
        <strain evidence="7">PCU 266</strain>
    </source>
</reference>
<proteinExistence type="predicted"/>
<keyword evidence="2" id="KW-0285">Flavoprotein</keyword>
<name>A0ABW0AUN4_9ACTN</name>
<dbReference type="RefSeq" id="WP_344483205.1">
    <property type="nucleotide sequence ID" value="NZ_BAAASB010000020.1"/>
</dbReference>